<dbReference type="InterPro" id="IPR021153">
    <property type="entry name" value="HrcA_C"/>
</dbReference>
<dbReference type="Gene3D" id="1.10.10.10">
    <property type="entry name" value="Winged helix-like DNA-binding domain superfamily/Winged helix DNA-binding domain"/>
    <property type="match status" value="1"/>
</dbReference>
<dbReference type="HAMAP" id="MF_00081">
    <property type="entry name" value="HrcA"/>
    <property type="match status" value="1"/>
</dbReference>
<sequence length="351" mass="38693">MGLAGRKQIVLAAVVEHYLRTGEPVGSKAVLEHGSLNVSSATIRNDMAALEREGYLEQPHTSAGRIPTMAGCRYYIEHLMQPYVLSPREREEIDCRLDQGDGANAETVVQNAADALSEITQLAVVNASNLPRFTVISQVEVIPAGKRLYALLMITSSGDIKNRMCRLSVDLTQEQLTFFENFLRENLVGQSPRDLNPAQRQKLAVAMGSYMLSLSPLLHAVYELSEQFYRQNINISGEGKLLLRPGFDSSGLVRFLEEKNQLAQLLGGAFGGVQVIFGKEDSPFAVSNSSLLLAPYQMGSHPGGSLGIIGPVRLDYRKLIPYTEYFSQSLSRQLGQFVEEEHKEGRSDDGE</sequence>
<reference evidence="7" key="2">
    <citation type="journal article" date="2021" name="PeerJ">
        <title>Extensive microbial diversity within the chicken gut microbiome revealed by metagenomics and culture.</title>
        <authorList>
            <person name="Gilroy R."/>
            <person name="Ravi A."/>
            <person name="Getino M."/>
            <person name="Pursley I."/>
            <person name="Horton D.L."/>
            <person name="Alikhan N.F."/>
            <person name="Baker D."/>
            <person name="Gharbi K."/>
            <person name="Hall N."/>
            <person name="Watson M."/>
            <person name="Adriaenssens E.M."/>
            <person name="Foster-Nyarko E."/>
            <person name="Jarju S."/>
            <person name="Secka A."/>
            <person name="Antonio M."/>
            <person name="Oren A."/>
            <person name="Chaudhuri R.R."/>
            <person name="La Ragione R."/>
            <person name="Hildebrand F."/>
            <person name="Pallen M.J."/>
        </authorList>
    </citation>
    <scope>NUCLEOTIDE SEQUENCE</scope>
    <source>
        <strain evidence="7">4509</strain>
    </source>
</reference>
<dbReference type="SUPFAM" id="SSF46785">
    <property type="entry name" value="Winged helix' DNA-binding domain"/>
    <property type="match status" value="1"/>
</dbReference>
<dbReference type="PANTHER" id="PTHR34824">
    <property type="entry name" value="HEAT-INDUCIBLE TRANSCRIPTION REPRESSOR HRCA"/>
    <property type="match status" value="1"/>
</dbReference>
<name>A0A9D1IQ38_9FIRM</name>
<keyword evidence="4 5" id="KW-0804">Transcription</keyword>
<dbReference type="Gene3D" id="3.30.390.60">
    <property type="entry name" value="Heat-inducible transcription repressor hrca homolog, domain 3"/>
    <property type="match status" value="1"/>
</dbReference>
<dbReference type="InterPro" id="IPR036388">
    <property type="entry name" value="WH-like_DNA-bd_sf"/>
</dbReference>
<feature type="domain" description="Heat-inducible transcription repressor HrcA C-terminal" evidence="6">
    <location>
        <begin position="106"/>
        <end position="320"/>
    </location>
</feature>
<dbReference type="GO" id="GO:0003677">
    <property type="term" value="F:DNA binding"/>
    <property type="evidence" value="ECO:0007669"/>
    <property type="project" value="InterPro"/>
</dbReference>
<dbReference type="SUPFAM" id="SSF55781">
    <property type="entry name" value="GAF domain-like"/>
    <property type="match status" value="1"/>
</dbReference>
<dbReference type="GO" id="GO:0045892">
    <property type="term" value="P:negative regulation of DNA-templated transcription"/>
    <property type="evidence" value="ECO:0007669"/>
    <property type="project" value="UniProtKB-UniRule"/>
</dbReference>
<comment type="similarity">
    <text evidence="5">Belongs to the HrcA family.</text>
</comment>
<dbReference type="InterPro" id="IPR036390">
    <property type="entry name" value="WH_DNA-bd_sf"/>
</dbReference>
<keyword evidence="1 5" id="KW-0678">Repressor</keyword>
<reference evidence="7" key="1">
    <citation type="submission" date="2020-10" db="EMBL/GenBank/DDBJ databases">
        <authorList>
            <person name="Gilroy R."/>
        </authorList>
    </citation>
    <scope>NUCLEOTIDE SEQUENCE</scope>
    <source>
        <strain evidence="7">4509</strain>
    </source>
</reference>
<dbReference type="Pfam" id="PF01628">
    <property type="entry name" value="HrcA"/>
    <property type="match status" value="1"/>
</dbReference>
<evidence type="ECO:0000256" key="5">
    <source>
        <dbReference type="HAMAP-Rule" id="MF_00081"/>
    </source>
</evidence>
<evidence type="ECO:0000256" key="1">
    <source>
        <dbReference type="ARBA" id="ARBA00022491"/>
    </source>
</evidence>
<accession>A0A9D1IQ38</accession>
<dbReference type="Gene3D" id="3.30.450.40">
    <property type="match status" value="1"/>
</dbReference>
<evidence type="ECO:0000256" key="3">
    <source>
        <dbReference type="ARBA" id="ARBA00023016"/>
    </source>
</evidence>
<keyword evidence="2 5" id="KW-0805">Transcription regulation</keyword>
<dbReference type="InterPro" id="IPR002571">
    <property type="entry name" value="HrcA"/>
</dbReference>
<dbReference type="EMBL" id="DVMX01000086">
    <property type="protein sequence ID" value="HIU41765.1"/>
    <property type="molecule type" value="Genomic_DNA"/>
</dbReference>
<evidence type="ECO:0000256" key="4">
    <source>
        <dbReference type="ARBA" id="ARBA00023163"/>
    </source>
</evidence>
<gene>
    <name evidence="5 7" type="primary">hrcA</name>
    <name evidence="7" type="ORF">IAD19_04350</name>
</gene>
<evidence type="ECO:0000313" key="8">
    <source>
        <dbReference type="Proteomes" id="UP000824082"/>
    </source>
</evidence>
<dbReference type="InterPro" id="IPR029016">
    <property type="entry name" value="GAF-like_dom_sf"/>
</dbReference>
<dbReference type="Proteomes" id="UP000824082">
    <property type="component" value="Unassembled WGS sequence"/>
</dbReference>
<comment type="function">
    <text evidence="5">Negative regulator of class I heat shock genes (grpE-dnaK-dnaJ and groELS operons). Prevents heat-shock induction of these operons.</text>
</comment>
<evidence type="ECO:0000256" key="2">
    <source>
        <dbReference type="ARBA" id="ARBA00023015"/>
    </source>
</evidence>
<dbReference type="InterPro" id="IPR023120">
    <property type="entry name" value="WHTH_transcript_rep_HrcA_IDD"/>
</dbReference>
<dbReference type="PIRSF" id="PIRSF005485">
    <property type="entry name" value="HrcA"/>
    <property type="match status" value="1"/>
</dbReference>
<organism evidence="7 8">
    <name type="scientific">Candidatus Egerieicola faecale</name>
    <dbReference type="NCBI Taxonomy" id="2840774"/>
    <lineage>
        <taxon>Bacteria</taxon>
        <taxon>Bacillati</taxon>
        <taxon>Bacillota</taxon>
        <taxon>Clostridia</taxon>
        <taxon>Eubacteriales</taxon>
        <taxon>Oscillospiraceae</taxon>
        <taxon>Oscillospiraceae incertae sedis</taxon>
        <taxon>Candidatus Egerieicola</taxon>
    </lineage>
</organism>
<proteinExistence type="inferred from homology"/>
<keyword evidence="3 5" id="KW-0346">Stress response</keyword>
<evidence type="ECO:0000313" key="7">
    <source>
        <dbReference type="EMBL" id="HIU41765.1"/>
    </source>
</evidence>
<dbReference type="PANTHER" id="PTHR34824:SF1">
    <property type="entry name" value="HEAT-INDUCIBLE TRANSCRIPTION REPRESSOR HRCA"/>
    <property type="match status" value="1"/>
</dbReference>
<dbReference type="AlphaFoldDB" id="A0A9D1IQ38"/>
<comment type="caution">
    <text evidence="7">The sequence shown here is derived from an EMBL/GenBank/DDBJ whole genome shotgun (WGS) entry which is preliminary data.</text>
</comment>
<evidence type="ECO:0000259" key="6">
    <source>
        <dbReference type="Pfam" id="PF01628"/>
    </source>
</evidence>
<dbReference type="NCBIfam" id="TIGR00331">
    <property type="entry name" value="hrcA"/>
    <property type="match status" value="1"/>
</dbReference>
<protein>
    <recommendedName>
        <fullName evidence="5">Heat-inducible transcription repressor HrcA</fullName>
    </recommendedName>
</protein>